<name>A0A169NL02_STRLU</name>
<reference evidence="3 4" key="1">
    <citation type="journal article" date="2016" name="Genome Announc.">
        <title>Complete Genome Sequence of Thiostrepton-Producing Streptomyces laurentii ATCC 31255.</title>
        <authorList>
            <person name="Doi K."/>
            <person name="Fujino Y."/>
            <person name="Nagayoshi Y."/>
            <person name="Ohshima T."/>
            <person name="Ogata S."/>
        </authorList>
    </citation>
    <scope>NUCLEOTIDE SEQUENCE [LARGE SCALE GENOMIC DNA]</scope>
    <source>
        <strain evidence="3 4">ATCC 31255</strain>
    </source>
</reference>
<keyword evidence="4" id="KW-1185">Reference proteome</keyword>
<dbReference type="EMBL" id="AP017424">
    <property type="protein sequence ID" value="BAU84332.1"/>
    <property type="molecule type" value="Genomic_DNA"/>
</dbReference>
<dbReference type="InterPro" id="IPR001932">
    <property type="entry name" value="PPM-type_phosphatase-like_dom"/>
</dbReference>
<dbReference type="SUPFAM" id="SSF81606">
    <property type="entry name" value="PP2C-like"/>
    <property type="match status" value="1"/>
</dbReference>
<accession>A0A169NL02</accession>
<dbReference type="KEGG" id="slau:SLA_3423"/>
<feature type="compositionally biased region" description="Basic and acidic residues" evidence="1">
    <location>
        <begin position="138"/>
        <end position="154"/>
    </location>
</feature>
<evidence type="ECO:0000313" key="3">
    <source>
        <dbReference type="EMBL" id="BAU84332.1"/>
    </source>
</evidence>
<feature type="compositionally biased region" description="Basic and acidic residues" evidence="1">
    <location>
        <begin position="1"/>
        <end position="10"/>
    </location>
</feature>
<evidence type="ECO:0000256" key="1">
    <source>
        <dbReference type="SAM" id="MobiDB-lite"/>
    </source>
</evidence>
<dbReference type="Proteomes" id="UP000217676">
    <property type="component" value="Chromosome"/>
</dbReference>
<evidence type="ECO:0000259" key="2">
    <source>
        <dbReference type="Pfam" id="PF13672"/>
    </source>
</evidence>
<organism evidence="3 4">
    <name type="scientific">Streptomyces laurentii</name>
    <dbReference type="NCBI Taxonomy" id="39478"/>
    <lineage>
        <taxon>Bacteria</taxon>
        <taxon>Bacillati</taxon>
        <taxon>Actinomycetota</taxon>
        <taxon>Actinomycetes</taxon>
        <taxon>Kitasatosporales</taxon>
        <taxon>Streptomycetaceae</taxon>
        <taxon>Streptomyces</taxon>
    </lineage>
</organism>
<feature type="compositionally biased region" description="Pro residues" evidence="1">
    <location>
        <begin position="96"/>
        <end position="108"/>
    </location>
</feature>
<sequence length="452" mass="47989">MTHDSWRWREDEAEPAGSSSAVPSPAESRPPDVRASAAPGNGGYPAVPPPGGPRAIPPRPAHEPGPYPGSPADSGHGAPGPARHVPSSGAQSAGPVQPPRQALPPETGPAPGRTQPAGPVPPRRQPGHVSSAPVPTTREPRDPDAKPVPWERIRLGRPAASFEPKPPPADPYRPDTLFDGWSTRGLTVRLASVRGDAHRYSGQPRQDDIVVAAHEPTDTVVFAVADGVSAAAQSHVGAALACRTAVADVLRQLDDGRPQVDWARTVKSSAYQLFMRVTRGAEPSPEQKREAQTLLATTLVTGLVRLAEGGKLEVDLVHVGDSGAWMLHEGRFRPLRGDTKERAEGLVSHAVAALPWVPPSIEGTWYTLPADGTLLIGTDGFGDPLGDGTGRIGKRMAWELGRPPREPLALAQLLDFSWETFDDDRTLLAVWPRHRLDESGDTTAYWGGGPTG</sequence>
<evidence type="ECO:0000313" key="4">
    <source>
        <dbReference type="Proteomes" id="UP000217676"/>
    </source>
</evidence>
<feature type="compositionally biased region" description="Low complexity" evidence="1">
    <location>
        <begin position="15"/>
        <end position="27"/>
    </location>
</feature>
<proteinExistence type="predicted"/>
<dbReference type="AlphaFoldDB" id="A0A169NL02"/>
<gene>
    <name evidence="3" type="ORF">SLA_3423</name>
</gene>
<feature type="domain" description="PPM-type phosphatase" evidence="2">
    <location>
        <begin position="194"/>
        <end position="386"/>
    </location>
</feature>
<dbReference type="InterPro" id="IPR036457">
    <property type="entry name" value="PPM-type-like_dom_sf"/>
</dbReference>
<dbReference type="Gene3D" id="3.60.40.10">
    <property type="entry name" value="PPM-type phosphatase domain"/>
    <property type="match status" value="1"/>
</dbReference>
<feature type="compositionally biased region" description="Pro residues" evidence="1">
    <location>
        <begin position="46"/>
        <end position="69"/>
    </location>
</feature>
<dbReference type="Pfam" id="PF13672">
    <property type="entry name" value="PP2C_2"/>
    <property type="match status" value="1"/>
</dbReference>
<protein>
    <recommendedName>
        <fullName evidence="2">PPM-type phosphatase domain-containing protein</fullName>
    </recommendedName>
</protein>
<feature type="region of interest" description="Disordered" evidence="1">
    <location>
        <begin position="1"/>
        <end position="173"/>
    </location>
</feature>